<feature type="transmembrane region" description="Helical" evidence="1">
    <location>
        <begin position="350"/>
        <end position="369"/>
    </location>
</feature>
<organism evidence="3 4">
    <name type="scientific">Ancylostoma ceylanicum</name>
    <dbReference type="NCBI Taxonomy" id="53326"/>
    <lineage>
        <taxon>Eukaryota</taxon>
        <taxon>Metazoa</taxon>
        <taxon>Ecdysozoa</taxon>
        <taxon>Nematoda</taxon>
        <taxon>Chromadorea</taxon>
        <taxon>Rhabditida</taxon>
        <taxon>Rhabditina</taxon>
        <taxon>Rhabditomorpha</taxon>
        <taxon>Strongyloidea</taxon>
        <taxon>Ancylostomatidae</taxon>
        <taxon>Ancylostomatinae</taxon>
        <taxon>Ancylostoma</taxon>
    </lineage>
</organism>
<dbReference type="EMBL" id="JARK01000438">
    <property type="protein sequence ID" value="EYC36979.1"/>
    <property type="molecule type" value="Genomic_DNA"/>
</dbReference>
<dbReference type="PANTHER" id="PTHR19346">
    <property type="entry name" value="SUGAR PHOSPHATE TRANSPORTER DOMAIN-CONTAINING PROTEIN"/>
    <property type="match status" value="1"/>
</dbReference>
<keyword evidence="4" id="KW-1185">Reference proteome</keyword>
<dbReference type="AlphaFoldDB" id="A0A016WAX7"/>
<sequence length="474" mass="52453">MLRRSGKPSYKRNESTCRGGFMSVLKLRNPPPGLSISSTGREEAVVVGSVPYVDGVQLEATARCGALYLEKEAWSSSAIGRSRELTNHRGKIVMADAEAKERIAAANQRPKFSSWRTVMISILVIGSVAFTWAMATQFSKTALVIDPDHFYAPYSMMWFNTNFMLLCYPTFLLYEVISRRSWRKAHEDASSIFGRRGVHPFTLVVCVAPFLIFWIGANYTYSASLLYISASVATSISSCNAAMVYLLAILLLGDRFVPMKLLSVVFAVAGVAVISLDGQMRAVWQGILLSVASAASAALYKVLFKRLMGSANLGQVSLFMSCLGFLNLLCNWVPVLVLLLTDSEHIEIAYVPWAPVIGAALLSLLFNFLINFGIALLHPLVVSIGMLMGIPLNTVIDVLFRHVPATAIFIGGTALIISSFILIIIPYELICRRNADSESIERFDSHVTRMQTLPDHIQQVFRRMTDHGSIRERY</sequence>
<name>A0A016WAX7_9BILA</name>
<feature type="transmembrane region" description="Helical" evidence="1">
    <location>
        <begin position="225"/>
        <end position="252"/>
    </location>
</feature>
<feature type="transmembrane region" description="Helical" evidence="1">
    <location>
        <begin position="198"/>
        <end position="219"/>
    </location>
</feature>
<gene>
    <name evidence="3" type="primary">Acey_s0838.g2607</name>
    <name evidence="3" type="synonym">Acey-Y73B6BL.31</name>
    <name evidence="3" type="ORF">Y032_0838g2607</name>
</gene>
<accession>A0A016WAX7</accession>
<proteinExistence type="predicted"/>
<keyword evidence="1" id="KW-0812">Transmembrane</keyword>
<evidence type="ECO:0000313" key="4">
    <source>
        <dbReference type="Proteomes" id="UP000024635"/>
    </source>
</evidence>
<feature type="transmembrane region" description="Helical" evidence="1">
    <location>
        <begin position="316"/>
        <end position="338"/>
    </location>
</feature>
<dbReference type="OrthoDB" id="10062838at2759"/>
<feature type="transmembrane region" description="Helical" evidence="1">
    <location>
        <begin position="376"/>
        <end position="396"/>
    </location>
</feature>
<feature type="domain" description="EamA" evidence="2">
    <location>
        <begin position="121"/>
        <end position="275"/>
    </location>
</feature>
<protein>
    <recommendedName>
        <fullName evidence="2">EamA domain-containing protein</fullName>
    </recommendedName>
</protein>
<reference evidence="4" key="1">
    <citation type="journal article" date="2015" name="Nat. Genet.">
        <title>The genome and transcriptome of the zoonotic hookworm Ancylostoma ceylanicum identify infection-specific gene families.</title>
        <authorList>
            <person name="Schwarz E.M."/>
            <person name="Hu Y."/>
            <person name="Antoshechkin I."/>
            <person name="Miller M.M."/>
            <person name="Sternberg P.W."/>
            <person name="Aroian R.V."/>
        </authorList>
    </citation>
    <scope>NUCLEOTIDE SEQUENCE</scope>
    <source>
        <strain evidence="4">HY135</strain>
    </source>
</reference>
<dbReference type="STRING" id="53326.A0A016WAX7"/>
<feature type="transmembrane region" description="Helical" evidence="1">
    <location>
        <begin position="155"/>
        <end position="177"/>
    </location>
</feature>
<dbReference type="GO" id="GO:0016020">
    <property type="term" value="C:membrane"/>
    <property type="evidence" value="ECO:0007669"/>
    <property type="project" value="InterPro"/>
</dbReference>
<feature type="transmembrane region" description="Helical" evidence="1">
    <location>
        <begin position="282"/>
        <end position="304"/>
    </location>
</feature>
<dbReference type="InterPro" id="IPR037185">
    <property type="entry name" value="EmrE-like"/>
</dbReference>
<evidence type="ECO:0000313" key="3">
    <source>
        <dbReference type="EMBL" id="EYC36979.1"/>
    </source>
</evidence>
<dbReference type="Proteomes" id="UP000024635">
    <property type="component" value="Unassembled WGS sequence"/>
</dbReference>
<dbReference type="PANTHER" id="PTHR19346:SF4">
    <property type="entry name" value="SUGAR PHOSPHATE TRANSPORTER DOMAIN-CONTAINING PROTEIN"/>
    <property type="match status" value="1"/>
</dbReference>
<dbReference type="SUPFAM" id="SSF103481">
    <property type="entry name" value="Multidrug resistance efflux transporter EmrE"/>
    <property type="match status" value="1"/>
</dbReference>
<feature type="transmembrane region" description="Helical" evidence="1">
    <location>
        <begin position="117"/>
        <end position="135"/>
    </location>
</feature>
<comment type="caution">
    <text evidence="3">The sequence shown here is derived from an EMBL/GenBank/DDBJ whole genome shotgun (WGS) entry which is preliminary data.</text>
</comment>
<keyword evidence="1" id="KW-1133">Transmembrane helix</keyword>
<dbReference type="InterPro" id="IPR000620">
    <property type="entry name" value="EamA_dom"/>
</dbReference>
<dbReference type="Pfam" id="PF00892">
    <property type="entry name" value="EamA"/>
    <property type="match status" value="1"/>
</dbReference>
<keyword evidence="1" id="KW-0472">Membrane</keyword>
<dbReference type="InterPro" id="IPR026505">
    <property type="entry name" value="Solute_c_fam_35_mem_F3/F4"/>
</dbReference>
<evidence type="ECO:0000259" key="2">
    <source>
        <dbReference type="Pfam" id="PF00892"/>
    </source>
</evidence>
<evidence type="ECO:0000256" key="1">
    <source>
        <dbReference type="SAM" id="Phobius"/>
    </source>
</evidence>
<feature type="transmembrane region" description="Helical" evidence="1">
    <location>
        <begin position="259"/>
        <end position="276"/>
    </location>
</feature>
<feature type="transmembrane region" description="Helical" evidence="1">
    <location>
        <begin position="402"/>
        <end position="425"/>
    </location>
</feature>